<keyword evidence="3" id="KW-1185">Reference proteome</keyword>
<name>A0AAP0KPU3_9MAGN</name>
<gene>
    <name evidence="2" type="ORF">Scep_003081</name>
</gene>
<feature type="transmembrane region" description="Helical" evidence="1">
    <location>
        <begin position="38"/>
        <end position="59"/>
    </location>
</feature>
<dbReference type="EMBL" id="JBBNAG010000002">
    <property type="protein sequence ID" value="KAK9156507.1"/>
    <property type="molecule type" value="Genomic_DNA"/>
</dbReference>
<dbReference type="Proteomes" id="UP001419268">
    <property type="component" value="Unassembled WGS sequence"/>
</dbReference>
<reference evidence="2 3" key="1">
    <citation type="submission" date="2024-01" db="EMBL/GenBank/DDBJ databases">
        <title>Genome assemblies of Stephania.</title>
        <authorList>
            <person name="Yang L."/>
        </authorList>
    </citation>
    <scope>NUCLEOTIDE SEQUENCE [LARGE SCALE GENOMIC DNA]</scope>
    <source>
        <strain evidence="2">JXDWG</strain>
        <tissue evidence="2">Leaf</tissue>
    </source>
</reference>
<feature type="transmembrane region" description="Helical" evidence="1">
    <location>
        <begin position="6"/>
        <end position="26"/>
    </location>
</feature>
<sequence length="73" mass="8685">MVDNLPVLFFFFLGRGSRFICFWFVVELWKSQLIISTYLLDFMIIVGLYKLTVMDIWIYPAIVDCECCDDDRS</sequence>
<organism evidence="2 3">
    <name type="scientific">Stephania cephalantha</name>
    <dbReference type="NCBI Taxonomy" id="152367"/>
    <lineage>
        <taxon>Eukaryota</taxon>
        <taxon>Viridiplantae</taxon>
        <taxon>Streptophyta</taxon>
        <taxon>Embryophyta</taxon>
        <taxon>Tracheophyta</taxon>
        <taxon>Spermatophyta</taxon>
        <taxon>Magnoliopsida</taxon>
        <taxon>Ranunculales</taxon>
        <taxon>Menispermaceae</taxon>
        <taxon>Menispermoideae</taxon>
        <taxon>Cissampelideae</taxon>
        <taxon>Stephania</taxon>
    </lineage>
</organism>
<evidence type="ECO:0000313" key="2">
    <source>
        <dbReference type="EMBL" id="KAK9156507.1"/>
    </source>
</evidence>
<protein>
    <submittedName>
        <fullName evidence="2">Uncharacterized protein</fullName>
    </submittedName>
</protein>
<evidence type="ECO:0000256" key="1">
    <source>
        <dbReference type="SAM" id="Phobius"/>
    </source>
</evidence>
<keyword evidence="1" id="KW-0812">Transmembrane</keyword>
<keyword evidence="1" id="KW-0472">Membrane</keyword>
<keyword evidence="1" id="KW-1133">Transmembrane helix</keyword>
<dbReference type="AlphaFoldDB" id="A0AAP0KPU3"/>
<proteinExistence type="predicted"/>
<comment type="caution">
    <text evidence="2">The sequence shown here is derived from an EMBL/GenBank/DDBJ whole genome shotgun (WGS) entry which is preliminary data.</text>
</comment>
<evidence type="ECO:0000313" key="3">
    <source>
        <dbReference type="Proteomes" id="UP001419268"/>
    </source>
</evidence>
<accession>A0AAP0KPU3</accession>